<evidence type="ECO:0000256" key="15">
    <source>
        <dbReference type="ARBA" id="ARBA00048121"/>
    </source>
</evidence>
<dbReference type="PROSITE" id="PS52004">
    <property type="entry name" value="KS3_2"/>
    <property type="match status" value="1"/>
</dbReference>
<feature type="domain" description="Ketosynthase family 3 (KS3)" evidence="18">
    <location>
        <begin position="1"/>
        <end position="405"/>
    </location>
</feature>
<comment type="subunit">
    <text evidence="3">Homodimer.</text>
</comment>
<evidence type="ECO:0000256" key="6">
    <source>
        <dbReference type="ARBA" id="ARBA00022516"/>
    </source>
</evidence>
<dbReference type="EC" id="2.3.1.41" evidence="4"/>
<dbReference type="CDD" id="cd00834">
    <property type="entry name" value="KAS_I_II"/>
    <property type="match status" value="1"/>
</dbReference>
<evidence type="ECO:0000256" key="17">
    <source>
        <dbReference type="RuleBase" id="RU003694"/>
    </source>
</evidence>
<comment type="similarity">
    <text evidence="2 17">Belongs to the thiolase-like superfamily. Beta-ketoacyl-ACP synthases family.</text>
</comment>
<evidence type="ECO:0000256" key="7">
    <source>
        <dbReference type="ARBA" id="ARBA00022679"/>
    </source>
</evidence>
<keyword evidence="5" id="KW-0963">Cytoplasm</keyword>
<evidence type="ECO:0000256" key="2">
    <source>
        <dbReference type="ARBA" id="ARBA00008467"/>
    </source>
</evidence>
<dbReference type="Gene3D" id="3.40.47.10">
    <property type="match status" value="2"/>
</dbReference>
<dbReference type="InterPro" id="IPR014030">
    <property type="entry name" value="Ketoacyl_synth_N"/>
</dbReference>
<keyword evidence="20" id="KW-1185">Reference proteome</keyword>
<dbReference type="PROSITE" id="PS00606">
    <property type="entry name" value="KS3_1"/>
    <property type="match status" value="1"/>
</dbReference>
<evidence type="ECO:0000256" key="12">
    <source>
        <dbReference type="ARBA" id="ARBA00039450"/>
    </source>
</evidence>
<evidence type="ECO:0000259" key="18">
    <source>
        <dbReference type="PROSITE" id="PS52004"/>
    </source>
</evidence>
<comment type="catalytic activity">
    <reaction evidence="15">
        <text>(3Z)-decenoyl-[ACP] + malonyl-[ACP] + H(+) = 3-oxo-(5Z)-dodecenoyl-[ACP] + holo-[ACP] + CO2</text>
        <dbReference type="Rhea" id="RHEA:54940"/>
        <dbReference type="Rhea" id="RHEA-COMP:9623"/>
        <dbReference type="Rhea" id="RHEA-COMP:9685"/>
        <dbReference type="Rhea" id="RHEA-COMP:9927"/>
        <dbReference type="Rhea" id="RHEA-COMP:14042"/>
        <dbReference type="ChEBI" id="CHEBI:15378"/>
        <dbReference type="ChEBI" id="CHEBI:16526"/>
        <dbReference type="ChEBI" id="CHEBI:64479"/>
        <dbReference type="ChEBI" id="CHEBI:78449"/>
        <dbReference type="ChEBI" id="CHEBI:78798"/>
        <dbReference type="ChEBI" id="CHEBI:138410"/>
    </reaction>
    <physiologicalReaction direction="left-to-right" evidence="15">
        <dbReference type="Rhea" id="RHEA:54941"/>
    </physiologicalReaction>
</comment>
<dbReference type="GO" id="GO:0004315">
    <property type="term" value="F:3-oxoacyl-[acyl-carrier-protein] synthase activity"/>
    <property type="evidence" value="ECO:0007669"/>
    <property type="project" value="UniProtKB-EC"/>
</dbReference>
<dbReference type="Proteomes" id="UP001438953">
    <property type="component" value="Unassembled WGS sequence"/>
</dbReference>
<keyword evidence="10" id="KW-0275">Fatty acid biosynthesis</keyword>
<keyword evidence="8" id="KW-0276">Fatty acid metabolism</keyword>
<protein>
    <recommendedName>
        <fullName evidence="12">3-oxoacyl-[acyl-carrier-protein] synthase 1</fullName>
        <ecNumber evidence="4">2.3.1.41</ecNumber>
    </recommendedName>
    <alternativeName>
        <fullName evidence="13">3-oxoacyl-[acyl-carrier-protein] synthase I</fullName>
    </alternativeName>
    <alternativeName>
        <fullName evidence="14">Beta-ketoacyl-ACP synthase I</fullName>
    </alternativeName>
</protein>
<dbReference type="Pfam" id="PF00109">
    <property type="entry name" value="ketoacyl-synt"/>
    <property type="match status" value="1"/>
</dbReference>
<dbReference type="InterPro" id="IPR000794">
    <property type="entry name" value="Beta-ketoacyl_synthase"/>
</dbReference>
<keyword evidence="11 19" id="KW-0012">Acyltransferase</keyword>
<evidence type="ECO:0000256" key="9">
    <source>
        <dbReference type="ARBA" id="ARBA00023098"/>
    </source>
</evidence>
<dbReference type="Pfam" id="PF02801">
    <property type="entry name" value="Ketoacyl-synt_C"/>
    <property type="match status" value="1"/>
</dbReference>
<dbReference type="RefSeq" id="WP_339113288.1">
    <property type="nucleotide sequence ID" value="NZ_JAYWLC010000018.1"/>
</dbReference>
<name>A0ABV1SL84_9RHOB</name>
<dbReference type="InterPro" id="IPR018201">
    <property type="entry name" value="Ketoacyl_synth_AS"/>
</dbReference>
<dbReference type="InterPro" id="IPR016039">
    <property type="entry name" value="Thiolase-like"/>
</dbReference>
<proteinExistence type="inferred from homology"/>
<evidence type="ECO:0000256" key="3">
    <source>
        <dbReference type="ARBA" id="ARBA00011738"/>
    </source>
</evidence>
<organism evidence="19 20">
    <name type="scientific">Thioclava kandeliae</name>
    <dbReference type="NCBI Taxonomy" id="3070818"/>
    <lineage>
        <taxon>Bacteria</taxon>
        <taxon>Pseudomonadati</taxon>
        <taxon>Pseudomonadota</taxon>
        <taxon>Alphaproteobacteria</taxon>
        <taxon>Rhodobacterales</taxon>
        <taxon>Paracoccaceae</taxon>
        <taxon>Thioclava</taxon>
    </lineage>
</organism>
<dbReference type="NCBIfam" id="NF005935">
    <property type="entry name" value="PRK07967.1"/>
    <property type="match status" value="1"/>
</dbReference>
<dbReference type="SMART" id="SM00825">
    <property type="entry name" value="PKS_KS"/>
    <property type="match status" value="1"/>
</dbReference>
<evidence type="ECO:0000256" key="10">
    <source>
        <dbReference type="ARBA" id="ARBA00023160"/>
    </source>
</evidence>
<dbReference type="EMBL" id="JAYWLC010000018">
    <property type="protein sequence ID" value="MER5173376.1"/>
    <property type="molecule type" value="Genomic_DNA"/>
</dbReference>
<dbReference type="InterPro" id="IPR020841">
    <property type="entry name" value="PKS_Beta-ketoAc_synthase_dom"/>
</dbReference>
<reference evidence="19 20" key="1">
    <citation type="submission" date="2024-06" db="EMBL/GenBank/DDBJ databases">
        <title>Thioclava kandeliae sp. nov. from a rhizosphere soil sample of Kandelia candel in a mangrove.</title>
        <authorList>
            <person name="Mu T."/>
        </authorList>
    </citation>
    <scope>NUCLEOTIDE SEQUENCE [LARGE SCALE GENOMIC DNA]</scope>
    <source>
        <strain evidence="19 20">CPCC 100088</strain>
    </source>
</reference>
<comment type="subcellular location">
    <subcellularLocation>
        <location evidence="1">Cytoplasm</location>
    </subcellularLocation>
</comment>
<dbReference type="SUPFAM" id="SSF53901">
    <property type="entry name" value="Thiolase-like"/>
    <property type="match status" value="2"/>
</dbReference>
<evidence type="ECO:0000256" key="5">
    <source>
        <dbReference type="ARBA" id="ARBA00022490"/>
    </source>
</evidence>
<evidence type="ECO:0000256" key="8">
    <source>
        <dbReference type="ARBA" id="ARBA00022832"/>
    </source>
</evidence>
<dbReference type="InterPro" id="IPR014031">
    <property type="entry name" value="Ketoacyl_synth_C"/>
</dbReference>
<evidence type="ECO:0000256" key="16">
    <source>
        <dbReference type="ARBA" id="ARBA00048506"/>
    </source>
</evidence>
<sequence length="408" mass="42574">MRRVVITGLGVVSPIGNSAEEVTASLRAGKSGITFQQDYADRGFRSQVAGVPEVDFEALIDKRQLRFMGPTAAYAYIAMQQAIADSGLAEDQVSNERTGLVAGSGGPSTSSVFQAHTITVEKGSPKRMGPFMVTKAMSSTVSACLATPFKIKGVNYSITSACSTSAHCIGNAAELIQMGKQDVVFAGGGEEVDWTLSCLFDAMGAMSSKYNDAPATAARAFDATRDGFVIGGGGGILVLEELEHAKARGAKIYAEVTGYGATSDGYDMVAPSGEGGERAMRLATSTLPAGRKITYINAHGTSTPVGDVREVEAVRRVLGEDHAPISSTKSMTGHALGAAGVNEAIYSLLMLQGGFIAPSINVTELDPALRPEEIATQMIDNVDHDSVLSNSFGFGGTNASLVMSKFQE</sequence>
<evidence type="ECO:0000256" key="1">
    <source>
        <dbReference type="ARBA" id="ARBA00004496"/>
    </source>
</evidence>
<accession>A0ABV1SL84</accession>
<comment type="catalytic activity">
    <reaction evidence="16">
        <text>a fatty acyl-[ACP] + malonyl-[ACP] + H(+) = a 3-oxoacyl-[ACP] + holo-[ACP] + CO2</text>
        <dbReference type="Rhea" id="RHEA:22836"/>
        <dbReference type="Rhea" id="RHEA-COMP:9623"/>
        <dbReference type="Rhea" id="RHEA-COMP:9685"/>
        <dbReference type="Rhea" id="RHEA-COMP:9916"/>
        <dbReference type="Rhea" id="RHEA-COMP:14125"/>
        <dbReference type="ChEBI" id="CHEBI:15378"/>
        <dbReference type="ChEBI" id="CHEBI:16526"/>
        <dbReference type="ChEBI" id="CHEBI:64479"/>
        <dbReference type="ChEBI" id="CHEBI:78449"/>
        <dbReference type="ChEBI" id="CHEBI:78776"/>
        <dbReference type="ChEBI" id="CHEBI:138651"/>
        <dbReference type="EC" id="2.3.1.41"/>
    </reaction>
    <physiologicalReaction direction="left-to-right" evidence="16">
        <dbReference type="Rhea" id="RHEA:22837"/>
    </physiologicalReaction>
</comment>
<dbReference type="PANTHER" id="PTHR11712">
    <property type="entry name" value="POLYKETIDE SYNTHASE-RELATED"/>
    <property type="match status" value="1"/>
</dbReference>
<comment type="caution">
    <text evidence="19">The sequence shown here is derived from an EMBL/GenBank/DDBJ whole genome shotgun (WGS) entry which is preliminary data.</text>
</comment>
<keyword evidence="7 17" id="KW-0808">Transferase</keyword>
<evidence type="ECO:0000256" key="11">
    <source>
        <dbReference type="ARBA" id="ARBA00023315"/>
    </source>
</evidence>
<evidence type="ECO:0000256" key="13">
    <source>
        <dbReference type="ARBA" id="ARBA00041620"/>
    </source>
</evidence>
<evidence type="ECO:0000256" key="4">
    <source>
        <dbReference type="ARBA" id="ARBA00013191"/>
    </source>
</evidence>
<gene>
    <name evidence="19" type="primary">fabB</name>
    <name evidence="19" type="ORF">VSX56_16540</name>
</gene>
<dbReference type="NCBIfam" id="NF005589">
    <property type="entry name" value="PRK07314.1"/>
    <property type="match status" value="1"/>
</dbReference>
<evidence type="ECO:0000313" key="19">
    <source>
        <dbReference type="EMBL" id="MER5173376.1"/>
    </source>
</evidence>
<evidence type="ECO:0000256" key="14">
    <source>
        <dbReference type="ARBA" id="ARBA00042143"/>
    </source>
</evidence>
<keyword evidence="6" id="KW-0444">Lipid biosynthesis</keyword>
<evidence type="ECO:0000313" key="20">
    <source>
        <dbReference type="Proteomes" id="UP001438953"/>
    </source>
</evidence>
<dbReference type="PANTHER" id="PTHR11712:SF306">
    <property type="entry name" value="3-OXOACYL-[ACYL-CARRIER-PROTEIN] SYNTHASE 1"/>
    <property type="match status" value="1"/>
</dbReference>
<keyword evidence="9" id="KW-0443">Lipid metabolism</keyword>